<evidence type="ECO:0000259" key="12">
    <source>
        <dbReference type="Pfam" id="PF00696"/>
    </source>
</evidence>
<feature type="binding site" evidence="11">
    <location>
        <position position="140"/>
    </location>
    <ligand>
        <name>ATP</name>
        <dbReference type="ChEBI" id="CHEBI:30616"/>
    </ligand>
</feature>
<comment type="similarity">
    <text evidence="3 11">Belongs to the UMP kinase family.</text>
</comment>
<dbReference type="Proteomes" id="UP000032027">
    <property type="component" value="Chromosome"/>
</dbReference>
<dbReference type="NCBIfam" id="TIGR02076">
    <property type="entry name" value="pyrH_arch"/>
    <property type="match status" value="1"/>
</dbReference>
<evidence type="ECO:0000256" key="7">
    <source>
        <dbReference type="ARBA" id="ARBA00022777"/>
    </source>
</evidence>
<dbReference type="InterPro" id="IPR001048">
    <property type="entry name" value="Asp/Glu/Uridylate_kinase"/>
</dbReference>
<dbReference type="Gene3D" id="3.40.1160.10">
    <property type="entry name" value="Acetylglutamate kinase-like"/>
    <property type="match status" value="1"/>
</dbReference>
<accession>A0A0C5C8M6</accession>
<feature type="binding site" evidence="11">
    <location>
        <position position="66"/>
    </location>
    <ligand>
        <name>UMP</name>
        <dbReference type="ChEBI" id="CHEBI:57865"/>
    </ligand>
</feature>
<dbReference type="PANTHER" id="PTHR42833">
    <property type="entry name" value="URIDYLATE KINASE"/>
    <property type="match status" value="1"/>
</dbReference>
<comment type="catalytic activity">
    <reaction evidence="10 11">
        <text>UMP + ATP = UDP + ADP</text>
        <dbReference type="Rhea" id="RHEA:24400"/>
        <dbReference type="ChEBI" id="CHEBI:30616"/>
        <dbReference type="ChEBI" id="CHEBI:57865"/>
        <dbReference type="ChEBI" id="CHEBI:58223"/>
        <dbReference type="ChEBI" id="CHEBI:456216"/>
        <dbReference type="EC" id="2.7.4.22"/>
    </reaction>
</comment>
<dbReference type="GO" id="GO:0033862">
    <property type="term" value="F:UMP kinase activity"/>
    <property type="evidence" value="ECO:0007669"/>
    <property type="project" value="UniProtKB-EC"/>
</dbReference>
<protein>
    <recommendedName>
        <fullName evidence="11">Uridylate kinase</fullName>
        <shortName evidence="11">UK</shortName>
        <ecNumber evidence="11">2.7.4.22</ecNumber>
    </recommendedName>
    <alternativeName>
        <fullName evidence="11">Uridine monophosphate kinase</fullName>
        <shortName evidence="11">UMP kinase</shortName>
        <shortName evidence="11">UMPK</shortName>
    </alternativeName>
</protein>
<keyword evidence="14" id="KW-1185">Reference proteome</keyword>
<feature type="binding site" evidence="11">
    <location>
        <position position="44"/>
    </location>
    <ligand>
        <name>UMP</name>
        <dbReference type="ChEBI" id="CHEBI:57865"/>
    </ligand>
</feature>
<keyword evidence="9 11" id="KW-0665">Pyrimidine biosynthesis</keyword>
<dbReference type="STRING" id="1582439.NPIRD3C_0334"/>
<evidence type="ECO:0000256" key="2">
    <source>
        <dbReference type="ARBA" id="ARBA00004791"/>
    </source>
</evidence>
<feature type="binding site" evidence="11">
    <location>
        <position position="146"/>
    </location>
    <ligand>
        <name>ATP</name>
        <dbReference type="ChEBI" id="CHEBI:30616"/>
    </ligand>
</feature>
<evidence type="ECO:0000256" key="3">
    <source>
        <dbReference type="ARBA" id="ARBA00007614"/>
    </source>
</evidence>
<dbReference type="EC" id="2.7.4.22" evidence="11"/>
<dbReference type="PANTHER" id="PTHR42833:SF4">
    <property type="entry name" value="URIDYLATE KINASE PUMPKIN, CHLOROPLASTIC"/>
    <property type="match status" value="1"/>
</dbReference>
<keyword evidence="7 11" id="KW-0418">Kinase</keyword>
<feature type="binding site" evidence="11">
    <location>
        <begin position="114"/>
        <end position="120"/>
    </location>
    <ligand>
        <name>UMP</name>
        <dbReference type="ChEBI" id="CHEBI:57865"/>
    </ligand>
</feature>
<reference evidence="14" key="1">
    <citation type="submission" date="2015-02" db="EMBL/GenBank/DDBJ databases">
        <title>Characterization of two novel Thaumarchaeota isolated from the Northern Adriatic Sea.</title>
        <authorList>
            <person name="Bayer B."/>
            <person name="Vojvoda J."/>
            <person name="Offre P."/>
            <person name="Srivastava A."/>
            <person name="Elisabeth N."/>
            <person name="Garcia J.A.L."/>
            <person name="Schleper C."/>
            <person name="Herndl G.J."/>
        </authorList>
    </citation>
    <scope>NUCLEOTIDE SEQUENCE [LARGE SCALE GENOMIC DNA]</scope>
    <source>
        <strain evidence="14">D3C</strain>
    </source>
</reference>
<organism evidence="13 14">
    <name type="scientific">Nitrosopumilus piranensis</name>
    <dbReference type="NCBI Taxonomy" id="1582439"/>
    <lineage>
        <taxon>Archaea</taxon>
        <taxon>Nitrososphaerota</taxon>
        <taxon>Nitrososphaeria</taxon>
        <taxon>Nitrosopumilales</taxon>
        <taxon>Nitrosopumilaceae</taxon>
        <taxon>Nitrosopumilus</taxon>
    </lineage>
</organism>
<comment type="subcellular location">
    <subcellularLocation>
        <location evidence="1 11">Cytoplasm</location>
    </subcellularLocation>
</comment>
<dbReference type="EMBL" id="CP010868">
    <property type="protein sequence ID" value="AJM91552.1"/>
    <property type="molecule type" value="Genomic_DNA"/>
</dbReference>
<dbReference type="GeneID" id="41599502"/>
<gene>
    <name evidence="11 13" type="primary">pyrH</name>
    <name evidence="13" type="ORF">NPIRD3C_0334</name>
</gene>
<evidence type="ECO:0000256" key="1">
    <source>
        <dbReference type="ARBA" id="ARBA00004496"/>
    </source>
</evidence>
<comment type="activity regulation">
    <text evidence="11">Inhibited by UTP.</text>
</comment>
<comment type="subunit">
    <text evidence="11">Homohexamer.</text>
</comment>
<keyword evidence="6 11" id="KW-0547">Nucleotide-binding</keyword>
<dbReference type="UniPathway" id="UPA00159">
    <property type="reaction ID" value="UER00275"/>
</dbReference>
<feature type="binding site" evidence="11">
    <location>
        <begin position="8"/>
        <end position="12"/>
    </location>
    <ligand>
        <name>ATP</name>
        <dbReference type="ChEBI" id="CHEBI:30616"/>
    </ligand>
</feature>
<keyword evidence="4 11" id="KW-0963">Cytoplasm</keyword>
<reference evidence="13 14" key="3">
    <citation type="journal article" date="2019" name="Int. J. Syst. Evol. Microbiol.">
        <title>Nitrosopumilus adriaticus sp. nov. and Nitrosopumilus piranensis sp. nov., two ammonia-oxidizing archaea from the Adriatic Sea and members of the class Nitrososphaeria.</title>
        <authorList>
            <person name="Bayer B."/>
            <person name="Vojvoda J."/>
            <person name="Reinthaler T."/>
            <person name="Reyes C."/>
            <person name="Pinto M."/>
            <person name="Herndl G.J."/>
        </authorList>
    </citation>
    <scope>NUCLEOTIDE SEQUENCE [LARGE SCALE GENOMIC DNA]</scope>
    <source>
        <strain evidence="13 14">D3C</strain>
    </source>
</reference>
<dbReference type="GO" id="GO:0044210">
    <property type="term" value="P:'de novo' CTP biosynthetic process"/>
    <property type="evidence" value="ECO:0007669"/>
    <property type="project" value="UniProtKB-UniRule"/>
</dbReference>
<feature type="binding site" evidence="11">
    <location>
        <position position="45"/>
    </location>
    <ligand>
        <name>ATP</name>
        <dbReference type="ChEBI" id="CHEBI:30616"/>
    </ligand>
</feature>
<dbReference type="FunFam" id="3.40.1160.10:FF:000030">
    <property type="entry name" value="Uridylate kinase"/>
    <property type="match status" value="1"/>
</dbReference>
<sequence length="227" mass="25065">MKKRIVIKLSGRVFAMDNVKLLKDWAQFLVKISKVCQPIIITGGGNIARHYINHARSSGADESTLDELGIEISRLNAKLLIYALKNKAYSHPPTTLQEVRHAVDDGLIVVTGGLHPGQSTNGTAALIAEKVKAEQFLNATDVDGVYDMDPNKFKKAKKFKRIELKNLKNMLIHEDSVAGGYDLMDIVALKIIERSKIKTRILKANPKIIEKAIKGGNMGTEIIIPSK</sequence>
<evidence type="ECO:0000256" key="6">
    <source>
        <dbReference type="ARBA" id="ARBA00022741"/>
    </source>
</evidence>
<feature type="binding site" evidence="11">
    <location>
        <position position="49"/>
    </location>
    <ligand>
        <name>ATP</name>
        <dbReference type="ChEBI" id="CHEBI:30616"/>
    </ligand>
</feature>
<comment type="function">
    <text evidence="11">Catalyzes the reversible phosphorylation of UMP to UDP.</text>
</comment>
<dbReference type="InterPro" id="IPR011818">
    <property type="entry name" value="Uridylate_kinase_arch/spir"/>
</dbReference>
<dbReference type="GO" id="GO:0006225">
    <property type="term" value="P:UDP biosynthetic process"/>
    <property type="evidence" value="ECO:0007669"/>
    <property type="project" value="TreeGrafter"/>
</dbReference>
<dbReference type="GO" id="GO:0005524">
    <property type="term" value="F:ATP binding"/>
    <property type="evidence" value="ECO:0007669"/>
    <property type="project" value="UniProtKB-KW"/>
</dbReference>
<dbReference type="AlphaFoldDB" id="A0A0C5C8M6"/>
<dbReference type="HAMAP" id="MF_01220_A">
    <property type="entry name" value="PyrH_A"/>
    <property type="match status" value="1"/>
</dbReference>
<dbReference type="PATRIC" id="fig|1582439.9.peg.336"/>
<evidence type="ECO:0000256" key="5">
    <source>
        <dbReference type="ARBA" id="ARBA00022679"/>
    </source>
</evidence>
<feature type="binding site" evidence="11">
    <location>
        <position position="149"/>
    </location>
    <ligand>
        <name>ATP</name>
        <dbReference type="ChEBI" id="CHEBI:30616"/>
    </ligand>
</feature>
<dbReference type="InterPro" id="IPR036393">
    <property type="entry name" value="AceGlu_kinase-like_sf"/>
</dbReference>
<dbReference type="OrthoDB" id="372251at2157"/>
<reference evidence="13 14" key="2">
    <citation type="journal article" date="2016" name="ISME J.">
        <title>Physiological and genomic characterization of two novel marine thaumarchaeal strains indicates niche differentiation.</title>
        <authorList>
            <person name="Bayer B."/>
            <person name="Vojvoda J."/>
            <person name="Offre P."/>
            <person name="Alves R.J."/>
            <person name="Elisabeth N.H."/>
            <person name="Garcia J.A."/>
            <person name="Volland J.M."/>
            <person name="Srivastava A."/>
            <person name="Schleper C."/>
            <person name="Herndl G.J."/>
        </authorList>
    </citation>
    <scope>NUCLEOTIDE SEQUENCE [LARGE SCALE GENOMIC DNA]</scope>
    <source>
        <strain evidence="13 14">D3C</strain>
    </source>
</reference>
<evidence type="ECO:0000256" key="8">
    <source>
        <dbReference type="ARBA" id="ARBA00022840"/>
    </source>
</evidence>
<comment type="caution">
    <text evidence="11">Lacks conserved residue(s) required for the propagation of feature annotation.</text>
</comment>
<dbReference type="Pfam" id="PF00696">
    <property type="entry name" value="AA_kinase"/>
    <property type="match status" value="1"/>
</dbReference>
<dbReference type="PIRSF" id="PIRSF005650">
    <property type="entry name" value="Uridylate_kin"/>
    <property type="match status" value="1"/>
</dbReference>
<dbReference type="HOGENOM" id="CLU_079546_0_0_2"/>
<evidence type="ECO:0000256" key="4">
    <source>
        <dbReference type="ARBA" id="ARBA00022490"/>
    </source>
</evidence>
<dbReference type="SUPFAM" id="SSF53633">
    <property type="entry name" value="Carbamate kinase-like"/>
    <property type="match status" value="1"/>
</dbReference>
<name>A0A0C5C8M6_9ARCH</name>
<comment type="pathway">
    <text evidence="2 11">Pyrimidine metabolism; CTP biosynthesis via de novo pathway; UDP from UMP (UMPK route): step 1/1.</text>
</comment>
<dbReference type="InterPro" id="IPR011817">
    <property type="entry name" value="Uridylate_kinase"/>
</dbReference>
<keyword evidence="5 11" id="KW-0808">Transferase</keyword>
<dbReference type="GO" id="GO:0005737">
    <property type="term" value="C:cytoplasm"/>
    <property type="evidence" value="ECO:0007669"/>
    <property type="project" value="UniProtKB-SubCell"/>
</dbReference>
<evidence type="ECO:0000313" key="14">
    <source>
        <dbReference type="Proteomes" id="UP000032027"/>
    </source>
</evidence>
<evidence type="ECO:0000256" key="9">
    <source>
        <dbReference type="ARBA" id="ARBA00022975"/>
    </source>
</evidence>
<dbReference type="RefSeq" id="WP_148702547.1">
    <property type="nucleotide sequence ID" value="NZ_CP010868.1"/>
</dbReference>
<evidence type="ECO:0000256" key="11">
    <source>
        <dbReference type="HAMAP-Rule" id="MF_01220"/>
    </source>
</evidence>
<proteinExistence type="inferred from homology"/>
<evidence type="ECO:0000256" key="10">
    <source>
        <dbReference type="ARBA" id="ARBA00047767"/>
    </source>
</evidence>
<evidence type="ECO:0000313" key="13">
    <source>
        <dbReference type="EMBL" id="AJM91552.1"/>
    </source>
</evidence>
<feature type="domain" description="Aspartate/glutamate/uridylate kinase" evidence="12">
    <location>
        <begin position="3"/>
        <end position="202"/>
    </location>
</feature>
<keyword evidence="8 11" id="KW-0067">ATP-binding</keyword>
<dbReference type="KEGG" id="nid:NPIRD3C_0334"/>